<accession>A0A8J6QSG5</accession>
<dbReference type="InterPro" id="IPR036414">
    <property type="entry name" value="YaeB_N_sf"/>
</dbReference>
<dbReference type="Pfam" id="PF18389">
    <property type="entry name" value="TrmO_C"/>
    <property type="match status" value="1"/>
</dbReference>
<dbReference type="Gene3D" id="2.40.30.70">
    <property type="entry name" value="YaeB-like"/>
    <property type="match status" value="1"/>
</dbReference>
<evidence type="ECO:0000313" key="5">
    <source>
        <dbReference type="Proteomes" id="UP000632828"/>
    </source>
</evidence>
<dbReference type="GO" id="GO:0089715">
    <property type="term" value="F:tRNA (L-threonylcarbamoyladenosine(37)-C2) methyltransferase activity"/>
    <property type="evidence" value="ECO:0007669"/>
    <property type="project" value="TreeGrafter"/>
</dbReference>
<comment type="caution">
    <text evidence="4">The sequence shown here is derived from an EMBL/GenBank/DDBJ whole genome shotgun (WGS) entry which is preliminary data.</text>
</comment>
<dbReference type="Gene3D" id="3.30.2310.10">
    <property type="entry name" value="YaeB-like"/>
    <property type="match status" value="1"/>
</dbReference>
<dbReference type="NCBIfam" id="TIGR00104">
    <property type="entry name" value="tRNA_TsaA"/>
    <property type="match status" value="1"/>
</dbReference>
<feature type="domain" description="TsaA-like" evidence="3">
    <location>
        <begin position="6"/>
        <end position="147"/>
    </location>
</feature>
<dbReference type="PANTHER" id="PTHR12818:SF0">
    <property type="entry name" value="TRNA (ADENINE(37)-N6)-METHYLTRANSFERASE"/>
    <property type="match status" value="1"/>
</dbReference>
<dbReference type="InterPro" id="IPR041369">
    <property type="entry name" value="TrmO_C"/>
</dbReference>
<dbReference type="AlphaFoldDB" id="A0A8J6QSG5"/>
<dbReference type="SUPFAM" id="SSF118196">
    <property type="entry name" value="YaeB-like"/>
    <property type="match status" value="1"/>
</dbReference>
<keyword evidence="1" id="KW-0949">S-adenosyl-L-methionine</keyword>
<evidence type="ECO:0000259" key="3">
    <source>
        <dbReference type="PROSITE" id="PS51668"/>
    </source>
</evidence>
<organism evidence="4 5">
    <name type="scientific">Pelovirga terrestris</name>
    <dbReference type="NCBI Taxonomy" id="2771352"/>
    <lineage>
        <taxon>Bacteria</taxon>
        <taxon>Pseudomonadati</taxon>
        <taxon>Thermodesulfobacteriota</taxon>
        <taxon>Desulfuromonadia</taxon>
        <taxon>Geobacterales</taxon>
        <taxon>Geobacteraceae</taxon>
        <taxon>Pelovirga</taxon>
    </lineage>
</organism>
<dbReference type="InterPro" id="IPR023368">
    <property type="entry name" value="UPF0066_cons_site"/>
</dbReference>
<dbReference type="RefSeq" id="WP_191155662.1">
    <property type="nucleotide sequence ID" value="NZ_JACWUN010000009.1"/>
</dbReference>
<dbReference type="InterPro" id="IPR036413">
    <property type="entry name" value="YaeB-like_sf"/>
</dbReference>
<dbReference type="EMBL" id="JACWUN010000009">
    <property type="protein sequence ID" value="MBD1400765.1"/>
    <property type="molecule type" value="Genomic_DNA"/>
</dbReference>
<proteinExistence type="inferred from homology"/>
<dbReference type="PROSITE" id="PS01318">
    <property type="entry name" value="TSAA_1"/>
    <property type="match status" value="1"/>
</dbReference>
<dbReference type="PROSITE" id="PS51668">
    <property type="entry name" value="TSAA_2"/>
    <property type="match status" value="1"/>
</dbReference>
<dbReference type="PANTHER" id="PTHR12818">
    <property type="entry name" value="TRNA (ADENINE(37)-N6)-METHYLTRANSFERASE"/>
    <property type="match status" value="1"/>
</dbReference>
<sequence length="235" mass="26156">MENVSLSPIAVIHSPFKEKFATPRQSGLTPSVRARVEFLPGFSSSESVRGLEGFSHIWLLFIFHQHLDQGWSPTVRPPRLGGNRRVGVFASRSPFRPNPIGLSAVRLLNIDNKAATLTLEIEGADLIDGTPIIDIKPYIPYADSIATAQGGFADSEPQPCLEVIFSATARGKLCDFSEQTPELEALIRDTLSLDPRPAYHHQRDDQRSYGCHLDRYNIRWQVDGAHIIISDIEID</sequence>
<protein>
    <submittedName>
        <fullName evidence="4">tRNA (N6-threonylcarbamoyladenosine(37)-N6)-methyltransferase TrmO</fullName>
    </submittedName>
</protein>
<evidence type="ECO:0000256" key="1">
    <source>
        <dbReference type="ARBA" id="ARBA00022691"/>
    </source>
</evidence>
<name>A0A8J6QSG5_9BACT</name>
<dbReference type="InterPro" id="IPR023370">
    <property type="entry name" value="TrmO-like_N"/>
</dbReference>
<evidence type="ECO:0000313" key="4">
    <source>
        <dbReference type="EMBL" id="MBD1400765.1"/>
    </source>
</evidence>
<comment type="similarity">
    <text evidence="2">Belongs to the tRNA methyltransferase O family.</text>
</comment>
<reference evidence="4" key="1">
    <citation type="submission" date="2020-09" db="EMBL/GenBank/DDBJ databases">
        <title>Pelobacter alkaliphilus sp. nov., a novel anaerobic arsenate-reducing bacterium from terrestrial mud volcano.</title>
        <authorList>
            <person name="Khomyakova M.A."/>
            <person name="Merkel A.Y."/>
            <person name="Slobodkin A.I."/>
        </authorList>
    </citation>
    <scope>NUCLEOTIDE SEQUENCE</scope>
    <source>
        <strain evidence="4">M08fum</strain>
    </source>
</reference>
<dbReference type="InterPro" id="IPR040372">
    <property type="entry name" value="YaeB-like"/>
</dbReference>
<gene>
    <name evidence="4" type="primary">tsaA</name>
    <name evidence="4" type="ORF">ICT70_08795</name>
</gene>
<keyword evidence="5" id="KW-1185">Reference proteome</keyword>
<evidence type="ECO:0000256" key="2">
    <source>
        <dbReference type="ARBA" id="ARBA00033753"/>
    </source>
</evidence>
<dbReference type="Pfam" id="PF01980">
    <property type="entry name" value="TrmO_N"/>
    <property type="match status" value="1"/>
</dbReference>
<dbReference type="CDD" id="cd09281">
    <property type="entry name" value="UPF0066"/>
    <property type="match status" value="1"/>
</dbReference>
<dbReference type="Proteomes" id="UP000632828">
    <property type="component" value="Unassembled WGS sequence"/>
</dbReference>